<dbReference type="PROSITE" id="PS50206">
    <property type="entry name" value="RHODANESE_3"/>
    <property type="match status" value="1"/>
</dbReference>
<dbReference type="SMART" id="SM00404">
    <property type="entry name" value="PTPc_motif"/>
    <property type="match status" value="1"/>
</dbReference>
<feature type="compositionally biased region" description="Low complexity" evidence="3">
    <location>
        <begin position="1193"/>
        <end position="1214"/>
    </location>
</feature>
<feature type="region of interest" description="Disordered" evidence="3">
    <location>
        <begin position="60"/>
        <end position="92"/>
    </location>
</feature>
<dbReference type="PROSITE" id="PS00383">
    <property type="entry name" value="TYR_PHOSPHATASE_1"/>
    <property type="match status" value="1"/>
</dbReference>
<reference evidence="7 8" key="1">
    <citation type="submission" date="2018-06" db="EMBL/GenBank/DDBJ databases">
        <title>A transcriptomic atlas of mushroom development highlights an independent origin of complex multicellularity.</title>
        <authorList>
            <consortium name="DOE Joint Genome Institute"/>
            <person name="Krizsan K."/>
            <person name="Almasi E."/>
            <person name="Merenyi Z."/>
            <person name="Sahu N."/>
            <person name="Viragh M."/>
            <person name="Koszo T."/>
            <person name="Mondo S."/>
            <person name="Kiss B."/>
            <person name="Balint B."/>
            <person name="Kues U."/>
            <person name="Barry K."/>
            <person name="Hegedus J.C."/>
            <person name="Henrissat B."/>
            <person name="Johnson J."/>
            <person name="Lipzen A."/>
            <person name="Ohm R."/>
            <person name="Nagy I."/>
            <person name="Pangilinan J."/>
            <person name="Yan J."/>
            <person name="Xiong Y."/>
            <person name="Grigoriev I.V."/>
            <person name="Hibbett D.S."/>
            <person name="Nagy L.G."/>
        </authorList>
    </citation>
    <scope>NUCLEOTIDE SEQUENCE [LARGE SCALE GENOMIC DNA]</scope>
    <source>
        <strain evidence="7 8">SZMC22713</strain>
    </source>
</reference>
<organism evidence="7 8">
    <name type="scientific">Rickenella mellea</name>
    <dbReference type="NCBI Taxonomy" id="50990"/>
    <lineage>
        <taxon>Eukaryota</taxon>
        <taxon>Fungi</taxon>
        <taxon>Dikarya</taxon>
        <taxon>Basidiomycota</taxon>
        <taxon>Agaricomycotina</taxon>
        <taxon>Agaricomycetes</taxon>
        <taxon>Hymenochaetales</taxon>
        <taxon>Rickenellaceae</taxon>
        <taxon>Rickenella</taxon>
    </lineage>
</organism>
<dbReference type="EMBL" id="ML170260">
    <property type="protein sequence ID" value="TDL15855.1"/>
    <property type="molecule type" value="Genomic_DNA"/>
</dbReference>
<feature type="compositionally biased region" description="Low complexity" evidence="3">
    <location>
        <begin position="1157"/>
        <end position="1170"/>
    </location>
</feature>
<feature type="domain" description="Tyrosine specific protein phosphatases" evidence="5">
    <location>
        <begin position="630"/>
        <end position="735"/>
    </location>
</feature>
<dbReference type="SMART" id="SM00194">
    <property type="entry name" value="PTPc"/>
    <property type="match status" value="1"/>
</dbReference>
<dbReference type="PANTHER" id="PTHR19134:SF561">
    <property type="entry name" value="PROTEIN TYROSINE PHOSPHATASE 36E, ISOFORM A"/>
    <property type="match status" value="1"/>
</dbReference>
<dbReference type="InterPro" id="IPR003595">
    <property type="entry name" value="Tyr_Pase_cat"/>
</dbReference>
<feature type="compositionally biased region" description="Low complexity" evidence="3">
    <location>
        <begin position="741"/>
        <end position="753"/>
    </location>
</feature>
<evidence type="ECO:0000313" key="7">
    <source>
        <dbReference type="EMBL" id="TDL15855.1"/>
    </source>
</evidence>
<evidence type="ECO:0000259" key="5">
    <source>
        <dbReference type="PROSITE" id="PS50056"/>
    </source>
</evidence>
<feature type="compositionally biased region" description="Polar residues" evidence="3">
    <location>
        <begin position="565"/>
        <end position="578"/>
    </location>
</feature>
<dbReference type="InterPro" id="IPR016130">
    <property type="entry name" value="Tyr_Pase_AS"/>
</dbReference>
<accession>A0A4Y7PKU6</accession>
<feature type="compositionally biased region" description="Acidic residues" evidence="3">
    <location>
        <begin position="1454"/>
        <end position="1471"/>
    </location>
</feature>
<comment type="similarity">
    <text evidence="1">Belongs to the protein-tyrosine phosphatase family. Non-receptor class subfamily.</text>
</comment>
<feature type="compositionally biased region" description="Polar residues" evidence="3">
    <location>
        <begin position="1310"/>
        <end position="1345"/>
    </location>
</feature>
<dbReference type="STRING" id="50990.A0A4Y7PKU6"/>
<dbReference type="SUPFAM" id="SSF52821">
    <property type="entry name" value="Rhodanese/Cell cycle control phosphatase"/>
    <property type="match status" value="1"/>
</dbReference>
<evidence type="ECO:0000259" key="6">
    <source>
        <dbReference type="PROSITE" id="PS50206"/>
    </source>
</evidence>
<keyword evidence="8" id="KW-1185">Reference proteome</keyword>
<dbReference type="GO" id="GO:0004725">
    <property type="term" value="F:protein tyrosine phosphatase activity"/>
    <property type="evidence" value="ECO:0007669"/>
    <property type="project" value="UniProtKB-EC"/>
</dbReference>
<evidence type="ECO:0000259" key="4">
    <source>
        <dbReference type="PROSITE" id="PS50055"/>
    </source>
</evidence>
<feature type="compositionally biased region" description="Low complexity" evidence="3">
    <location>
        <begin position="854"/>
        <end position="867"/>
    </location>
</feature>
<feature type="compositionally biased region" description="Basic residues" evidence="3">
    <location>
        <begin position="872"/>
        <end position="885"/>
    </location>
</feature>
<dbReference type="SUPFAM" id="SSF52799">
    <property type="entry name" value="(Phosphotyrosine protein) phosphatases II"/>
    <property type="match status" value="1"/>
</dbReference>
<feature type="compositionally biased region" description="Polar residues" evidence="3">
    <location>
        <begin position="754"/>
        <end position="764"/>
    </location>
</feature>
<proteinExistence type="inferred from homology"/>
<feature type="compositionally biased region" description="Polar residues" evidence="3">
    <location>
        <begin position="789"/>
        <end position="815"/>
    </location>
</feature>
<dbReference type="InterPro" id="IPR050348">
    <property type="entry name" value="Protein-Tyr_Phosphatase"/>
</dbReference>
<dbReference type="PRINTS" id="PR00700">
    <property type="entry name" value="PRTYPHPHTASE"/>
</dbReference>
<dbReference type="InterPro" id="IPR036873">
    <property type="entry name" value="Rhodanese-like_dom_sf"/>
</dbReference>
<dbReference type="PROSITE" id="PS50056">
    <property type="entry name" value="TYR_PHOSPHATASE_2"/>
    <property type="match status" value="1"/>
</dbReference>
<dbReference type="Pfam" id="PF00102">
    <property type="entry name" value="Y_phosphatase"/>
    <property type="match status" value="2"/>
</dbReference>
<feature type="region of interest" description="Disordered" evidence="3">
    <location>
        <begin position="1064"/>
        <end position="1272"/>
    </location>
</feature>
<feature type="compositionally biased region" description="Low complexity" evidence="3">
    <location>
        <begin position="1097"/>
        <end position="1107"/>
    </location>
</feature>
<feature type="region of interest" description="Disordered" evidence="3">
    <location>
        <begin position="565"/>
        <end position="585"/>
    </location>
</feature>
<feature type="domain" description="Rhodanese" evidence="6">
    <location>
        <begin position="109"/>
        <end position="225"/>
    </location>
</feature>
<feature type="compositionally biased region" description="Basic and acidic residues" evidence="3">
    <location>
        <begin position="1226"/>
        <end position="1244"/>
    </location>
</feature>
<sequence length="1561" mass="165901">MDDFFSAAPPVSSLTADVDNVDSFAQAIAGRFNNPAASLLTARLSPIPPTVIAPFSTMSIPSPPTIRPRRPQNLSLASLPGPSSPVQPSASSSGGFTLATAASLPTLLSTPNLLILDIRPHSAFTASRLPGAISLSVPSTLLKRPAFTLQKLATMLSSTSSRARFSSWRTAEAILVYDADTTTLHEGANVHGLLRKFRAEGFTRDIAWLQGGIQSLWRDNRHLIDVGAVSEDDEPDVQSGGASSSGGGVDESFLRARGLPKSAFQQSTTTAPPASASKQRSSHQKHGPHHAGDGMSGNYLGPPTYTTTQRTFANPFYDNIRQNLELSQGITDRIPLDLPPNIKARTKDLPFAWLRSIAESAGQEEGTEALAMQFYRIELGEQRRLHGIMAHHSRQSVVQDGGHDGDGREGEEGKTKLFPFSITAGVEKGTKNRYRNIWPFEHARVRLQSNNSPDDYVNASYVQPLGTRRRYIATQGPLPTTFSDFWTLVWEQNVRVVVMLTQEVEGAVAKCGNYWKEGDYGGIHLRLVSSSLKGGKVENKDGEKTFGGGNMSMSGFDFFIPTATSSGAGQGEGKTSVNGHGKEEDDDETIIRVFEVRNNKFPDAPPRKVTQLQYLGWPDMNVPDTPRGLLKLIRLVDDVVNAAESEWKSGVVDRPVPDSPASAQTKERGESPVLLHCSAGVGRTGGFIMVDAVLDGVRREMRKRAERERMVKESVRAAEMHAERGQLVGQQRHFSTHAPVSSSITGNININNSHPKATTTTSMGMNKGQRLDLEVTTGSETPDMMDVDTATSTDSVSRGDSPTGSASERSPSADSLSPAFALGSPAPPVLPPSMEIPGQQNLKMWSQPPKPQRFTSFTSSMGTTGLTAPLKVGKKHHTSHHHHGHGHEERVDESTSSSNGGGRHTVHVPVVPSTERPSMFATIVQQGPPSSRSGSESKESEGRGSGSKGSSTAKNESDQTPLPPLVTPQNAPRESRLLGMDLGAGAGVQAHSSSSEEPSMRSSSSSPPETTSTNTSAPPPPDFTVADADSMFVLGATPLANAAFAMDVEPEAAMEFEFGKAGVLTTDTDAPGQEGPVRVRNVGGSGSGVDMYAARESGSNSKSSSDDGNGGEVGSGLDRWRAANMSSEDSDSYVPPVPRLRTSSNDGSGVSAGGGYSSSSSIGLRAFAGLSTGGGGASSSQDRPGAGSPTKTASLLQKRAAALRLSRATAAVGSDNGGGDGGMSVKENRRKGEDSAKSKAKDSRSSSLTHSSHVSTSSSSIPSTDSLASQLSASLYESSATSNSAHAKATLPPNSDVNDAEMRLQKLFDSSQAKRLTPPSDSDSPFLPQSQAESRARSLSHSLSPSDKEDNHPSAFDYTSPRALHCADSPPPLSTLQEPIRQVLEDMREQRMSLCQSLRQYVFVHRAIIEGALEIVDENRARAHGEMKTFPSLNVIAPAPTQAQTHVPQWATEQDIEEDGSENNSDGDEAEPMNIATTPAAVVHTRAAKELSVTSVHDSPSQHGGSKRGASPTELPKEGRTGQVLLSKRPSIKRGSGSDKSDTSCEVSSSRSRYNPYGDSP</sequence>
<feature type="compositionally biased region" description="Low complexity" evidence="3">
    <location>
        <begin position="74"/>
        <end position="92"/>
    </location>
</feature>
<dbReference type="VEuPathDB" id="FungiDB:BD410DRAFT_795998"/>
<feature type="compositionally biased region" description="Basic residues" evidence="3">
    <location>
        <begin position="280"/>
        <end position="289"/>
    </location>
</feature>
<feature type="region of interest" description="Disordered" evidence="3">
    <location>
        <begin position="1490"/>
        <end position="1561"/>
    </location>
</feature>
<dbReference type="InterPro" id="IPR029021">
    <property type="entry name" value="Prot-tyrosine_phosphatase-like"/>
</dbReference>
<name>A0A4Y7PKU6_9AGAM</name>
<dbReference type="EC" id="3.1.3.48" evidence="2"/>
<evidence type="ECO:0000256" key="2">
    <source>
        <dbReference type="ARBA" id="ARBA00013064"/>
    </source>
</evidence>
<dbReference type="Pfam" id="PF00581">
    <property type="entry name" value="Rhodanese"/>
    <property type="match status" value="1"/>
</dbReference>
<dbReference type="InterPro" id="IPR000387">
    <property type="entry name" value="Tyr_Pase_dom"/>
</dbReference>
<feature type="region of interest" description="Disordered" evidence="3">
    <location>
        <begin position="1442"/>
        <end position="1472"/>
    </location>
</feature>
<dbReference type="Gene3D" id="3.40.250.10">
    <property type="entry name" value="Rhodanese-like domain"/>
    <property type="match status" value="1"/>
</dbReference>
<dbReference type="InterPro" id="IPR000242">
    <property type="entry name" value="PTP_cat"/>
</dbReference>
<feature type="region of interest" description="Disordered" evidence="3">
    <location>
        <begin position="1310"/>
        <end position="1375"/>
    </location>
</feature>
<dbReference type="InterPro" id="IPR001763">
    <property type="entry name" value="Rhodanese-like_dom"/>
</dbReference>
<protein>
    <recommendedName>
        <fullName evidence="2">protein-tyrosine-phosphatase</fullName>
        <ecNumber evidence="2">3.1.3.48</ecNumber>
    </recommendedName>
</protein>
<evidence type="ECO:0000256" key="1">
    <source>
        <dbReference type="ARBA" id="ARBA00009649"/>
    </source>
</evidence>
<feature type="region of interest" description="Disordered" evidence="3">
    <location>
        <begin position="651"/>
        <end position="670"/>
    </location>
</feature>
<dbReference type="Proteomes" id="UP000294933">
    <property type="component" value="Unassembled WGS sequence"/>
</dbReference>
<feature type="compositionally biased region" description="Polar residues" evidence="3">
    <location>
        <begin position="1544"/>
        <end position="1553"/>
    </location>
</feature>
<feature type="domain" description="Tyrosine-protein phosphatase" evidence="4">
    <location>
        <begin position="431"/>
        <end position="730"/>
    </location>
</feature>
<dbReference type="Gene3D" id="3.90.190.10">
    <property type="entry name" value="Protein tyrosine phosphatase superfamily"/>
    <property type="match status" value="2"/>
</dbReference>
<dbReference type="PANTHER" id="PTHR19134">
    <property type="entry name" value="RECEPTOR-TYPE TYROSINE-PROTEIN PHOSPHATASE"/>
    <property type="match status" value="1"/>
</dbReference>
<feature type="compositionally biased region" description="Polar residues" evidence="3">
    <location>
        <begin position="1492"/>
        <end position="1504"/>
    </location>
</feature>
<dbReference type="PROSITE" id="PS50055">
    <property type="entry name" value="TYR_PHOSPHATASE_PTP"/>
    <property type="match status" value="1"/>
</dbReference>
<dbReference type="OrthoDB" id="6058203at2759"/>
<feature type="region of interest" description="Disordered" evidence="3">
    <location>
        <begin position="228"/>
        <end position="301"/>
    </location>
</feature>
<feature type="compositionally biased region" description="Polar residues" evidence="3">
    <location>
        <begin position="263"/>
        <end position="279"/>
    </location>
</feature>
<feature type="region of interest" description="Disordered" evidence="3">
    <location>
        <begin position="739"/>
        <end position="1026"/>
    </location>
</feature>
<evidence type="ECO:0000313" key="8">
    <source>
        <dbReference type="Proteomes" id="UP000294933"/>
    </source>
</evidence>
<evidence type="ECO:0000256" key="3">
    <source>
        <dbReference type="SAM" id="MobiDB-lite"/>
    </source>
</evidence>
<feature type="compositionally biased region" description="Low complexity" evidence="3">
    <location>
        <begin position="992"/>
        <end position="1016"/>
    </location>
</feature>
<gene>
    <name evidence="7" type="ORF">BD410DRAFT_795998</name>
</gene>
<feature type="compositionally biased region" description="Low complexity" evidence="3">
    <location>
        <begin position="1245"/>
        <end position="1269"/>
    </location>
</feature>